<dbReference type="SUPFAM" id="SSF141734">
    <property type="entry name" value="HisI-like"/>
    <property type="match status" value="1"/>
</dbReference>
<dbReference type="GO" id="GO:0008270">
    <property type="term" value="F:zinc ion binding"/>
    <property type="evidence" value="ECO:0007669"/>
    <property type="project" value="UniProtKB-UniRule"/>
</dbReference>
<dbReference type="GO" id="GO:0000287">
    <property type="term" value="F:magnesium ion binding"/>
    <property type="evidence" value="ECO:0007669"/>
    <property type="project" value="UniProtKB-UniRule"/>
</dbReference>
<dbReference type="PANTHER" id="PTHR42945:SF1">
    <property type="entry name" value="HISTIDINE BIOSYNTHESIS BIFUNCTIONAL PROTEIN HIS7"/>
    <property type="match status" value="1"/>
</dbReference>
<dbReference type="GO" id="GO:0004635">
    <property type="term" value="F:phosphoribosyl-AMP cyclohydrolase activity"/>
    <property type="evidence" value="ECO:0007669"/>
    <property type="project" value="UniProtKB-UniRule"/>
</dbReference>
<evidence type="ECO:0000256" key="5">
    <source>
        <dbReference type="ARBA" id="ARBA00007731"/>
    </source>
</evidence>
<comment type="catalytic activity">
    <reaction evidence="2">
        <text>1-(5-phospho-beta-D-ribosyl)-ATP + H2O = 1-(5-phospho-beta-D-ribosyl)-5'-AMP + diphosphate + H(+)</text>
        <dbReference type="Rhea" id="RHEA:22828"/>
        <dbReference type="ChEBI" id="CHEBI:15377"/>
        <dbReference type="ChEBI" id="CHEBI:15378"/>
        <dbReference type="ChEBI" id="CHEBI:33019"/>
        <dbReference type="ChEBI" id="CHEBI:59457"/>
        <dbReference type="ChEBI" id="CHEBI:73183"/>
        <dbReference type="EC" id="3.6.1.31"/>
    </reaction>
</comment>
<comment type="cofactor">
    <cofactor evidence="11">
        <name>Zn(2+)</name>
        <dbReference type="ChEBI" id="CHEBI:29105"/>
    </cofactor>
    <text evidence="11">Binds 1 zinc ion per subunit.</text>
</comment>
<evidence type="ECO:0000313" key="13">
    <source>
        <dbReference type="EMBL" id="GLK55827.1"/>
    </source>
</evidence>
<comment type="similarity">
    <text evidence="5">In the C-terminal section; belongs to the PRA-PH family.</text>
</comment>
<keyword evidence="11" id="KW-0460">Magnesium</keyword>
<dbReference type="PANTHER" id="PTHR42945">
    <property type="entry name" value="HISTIDINE BIOSYNTHESIS BIFUNCTIONAL PROTEIN"/>
    <property type="match status" value="1"/>
</dbReference>
<evidence type="ECO:0000256" key="9">
    <source>
        <dbReference type="ARBA" id="ARBA00022801"/>
    </source>
</evidence>
<comment type="similarity">
    <text evidence="11">Belongs to the PRA-CH family.</text>
</comment>
<dbReference type="HAMAP" id="MF_01021">
    <property type="entry name" value="HisI"/>
    <property type="match status" value="1"/>
</dbReference>
<feature type="binding site" evidence="11">
    <location>
        <position position="122"/>
    </location>
    <ligand>
        <name>Zn(2+)</name>
        <dbReference type="ChEBI" id="CHEBI:29105"/>
        <note>ligand shared between dimeric partners</note>
    </ligand>
</feature>
<dbReference type="InterPro" id="IPR026660">
    <property type="entry name" value="PRA-CH"/>
</dbReference>
<name>A0A9W6MS16_9HYPH</name>
<dbReference type="Proteomes" id="UP001143400">
    <property type="component" value="Unassembled WGS sequence"/>
</dbReference>
<evidence type="ECO:0000256" key="3">
    <source>
        <dbReference type="ARBA" id="ARBA00005169"/>
    </source>
</evidence>
<keyword evidence="11" id="KW-0479">Metal-binding</keyword>
<dbReference type="NCBIfam" id="NF000768">
    <property type="entry name" value="PRK00051.1"/>
    <property type="match status" value="1"/>
</dbReference>
<comment type="pathway">
    <text evidence="3 11">Amino-acid biosynthesis; L-histidine biosynthesis; L-histidine from 5-phospho-alpha-D-ribose 1-diphosphate: step 3/9.</text>
</comment>
<keyword evidence="9 11" id="KW-0378">Hydrolase</keyword>
<evidence type="ECO:0000256" key="1">
    <source>
        <dbReference type="ARBA" id="ARBA00000024"/>
    </source>
</evidence>
<comment type="subunit">
    <text evidence="11">Homodimer.</text>
</comment>
<keyword evidence="7 11" id="KW-0963">Cytoplasm</keyword>
<evidence type="ECO:0000313" key="14">
    <source>
        <dbReference type="Proteomes" id="UP001143400"/>
    </source>
</evidence>
<feature type="binding site" evidence="11">
    <location>
        <position position="115"/>
    </location>
    <ligand>
        <name>Zn(2+)</name>
        <dbReference type="ChEBI" id="CHEBI:29105"/>
        <note>ligand shared between dimeric partners</note>
    </ligand>
</feature>
<evidence type="ECO:0000256" key="2">
    <source>
        <dbReference type="ARBA" id="ARBA00001460"/>
    </source>
</evidence>
<keyword evidence="10 11" id="KW-0368">Histidine biosynthesis</keyword>
<dbReference type="GO" id="GO:0005737">
    <property type="term" value="C:cytoplasm"/>
    <property type="evidence" value="ECO:0007669"/>
    <property type="project" value="UniProtKB-SubCell"/>
</dbReference>
<comment type="pathway">
    <text evidence="4">Amino-acid biosynthesis; L-histidine biosynthesis; L-histidine from 5-phospho-alpha-D-ribose 1-diphosphate: step 2/9.</text>
</comment>
<dbReference type="FunFam" id="3.10.20.810:FF:000001">
    <property type="entry name" value="Histidine biosynthesis bifunctional protein HisIE"/>
    <property type="match status" value="1"/>
</dbReference>
<evidence type="ECO:0000259" key="12">
    <source>
        <dbReference type="Pfam" id="PF01502"/>
    </source>
</evidence>
<evidence type="ECO:0000256" key="10">
    <source>
        <dbReference type="ARBA" id="ARBA00023102"/>
    </source>
</evidence>
<feature type="binding site" evidence="11">
    <location>
        <position position="97"/>
    </location>
    <ligand>
        <name>Zn(2+)</name>
        <dbReference type="ChEBI" id="CHEBI:29105"/>
        <note>ligand shared between dimeric partners</note>
    </ligand>
</feature>
<evidence type="ECO:0000256" key="8">
    <source>
        <dbReference type="ARBA" id="ARBA00022605"/>
    </source>
</evidence>
<accession>A0A9W6MS16</accession>
<comment type="similarity">
    <text evidence="6">In the N-terminal section; belongs to the PRA-CH family.</text>
</comment>
<evidence type="ECO:0000256" key="4">
    <source>
        <dbReference type="ARBA" id="ARBA00005204"/>
    </source>
</evidence>
<feature type="domain" description="Phosphoribosyl-AMP cyclohydrolase" evidence="12">
    <location>
        <begin position="49"/>
        <end position="124"/>
    </location>
</feature>
<keyword evidence="11" id="KW-0862">Zinc</keyword>
<dbReference type="Gene3D" id="3.10.20.810">
    <property type="entry name" value="Phosphoribosyl-AMP cyclohydrolase"/>
    <property type="match status" value="1"/>
</dbReference>
<proteinExistence type="inferred from homology"/>
<comment type="catalytic activity">
    <reaction evidence="1 11">
        <text>1-(5-phospho-beta-D-ribosyl)-5'-AMP + H2O = 1-(5-phospho-beta-D-ribosyl)-5-[(5-phospho-beta-D-ribosylamino)methylideneamino]imidazole-4-carboxamide</text>
        <dbReference type="Rhea" id="RHEA:20049"/>
        <dbReference type="ChEBI" id="CHEBI:15377"/>
        <dbReference type="ChEBI" id="CHEBI:58435"/>
        <dbReference type="ChEBI" id="CHEBI:59457"/>
        <dbReference type="EC" id="3.5.4.19"/>
    </reaction>
</comment>
<dbReference type="Pfam" id="PF01502">
    <property type="entry name" value="PRA-CH"/>
    <property type="match status" value="1"/>
</dbReference>
<dbReference type="GO" id="GO:0004636">
    <property type="term" value="F:phosphoribosyl-ATP diphosphatase activity"/>
    <property type="evidence" value="ECO:0007669"/>
    <property type="project" value="UniProtKB-EC"/>
</dbReference>
<dbReference type="EMBL" id="BSFF01000002">
    <property type="protein sequence ID" value="GLK55827.1"/>
    <property type="molecule type" value="Genomic_DNA"/>
</dbReference>
<protein>
    <recommendedName>
        <fullName evidence="11">Phosphoribosyl-AMP cyclohydrolase</fullName>
        <shortName evidence="11">PRA-CH</shortName>
        <ecNumber evidence="11">3.5.4.19</ecNumber>
    </recommendedName>
</protein>
<feature type="binding site" evidence="11">
    <location>
        <position position="96"/>
    </location>
    <ligand>
        <name>Mg(2+)</name>
        <dbReference type="ChEBI" id="CHEBI:18420"/>
    </ligand>
</feature>
<comment type="subcellular location">
    <subcellularLocation>
        <location evidence="11">Cytoplasm</location>
    </subcellularLocation>
</comment>
<feature type="binding site" evidence="11">
    <location>
        <position position="100"/>
    </location>
    <ligand>
        <name>Mg(2+)</name>
        <dbReference type="ChEBI" id="CHEBI:18420"/>
    </ligand>
</feature>
<evidence type="ECO:0000256" key="11">
    <source>
        <dbReference type="HAMAP-Rule" id="MF_01021"/>
    </source>
</evidence>
<dbReference type="AlphaFoldDB" id="A0A9W6MS16"/>
<comment type="function">
    <text evidence="11">Catalyzes the hydrolysis of the adenine ring of phosphoribosyl-AMP.</text>
</comment>
<dbReference type="InterPro" id="IPR038019">
    <property type="entry name" value="PRib_AMP_CycHydrolase_sf"/>
</dbReference>
<dbReference type="EC" id="3.5.4.19" evidence="11"/>
<dbReference type="InterPro" id="IPR002496">
    <property type="entry name" value="PRib_AMP_CycHydrolase_dom"/>
</dbReference>
<sequence length="156" mass="16589">MNVTDASAAFAARGSHHEVEEGLAFAPKFDRDGLIAAIVTDAEAGGVLMFAYMNAEALKATIETGVAHFWSRSRGALWRKGETSGHEMSVVELRVDCDQDALWLRVRVAGTGAACHTGRKSCFYRAAPTGPDALGAALTPVDDARLFDPAATYKTS</sequence>
<keyword evidence="8 11" id="KW-0028">Amino-acid biosynthesis</keyword>
<reference evidence="13" key="2">
    <citation type="submission" date="2023-01" db="EMBL/GenBank/DDBJ databases">
        <authorList>
            <person name="Sun Q."/>
            <person name="Evtushenko L."/>
        </authorList>
    </citation>
    <scope>NUCLEOTIDE SEQUENCE</scope>
    <source>
        <strain evidence="13">VKM B-1606</strain>
    </source>
</reference>
<reference evidence="13" key="1">
    <citation type="journal article" date="2014" name="Int. J. Syst. Evol. Microbiol.">
        <title>Complete genome sequence of Corynebacterium casei LMG S-19264T (=DSM 44701T), isolated from a smear-ripened cheese.</title>
        <authorList>
            <consortium name="US DOE Joint Genome Institute (JGI-PGF)"/>
            <person name="Walter F."/>
            <person name="Albersmeier A."/>
            <person name="Kalinowski J."/>
            <person name="Ruckert C."/>
        </authorList>
    </citation>
    <scope>NUCLEOTIDE SEQUENCE</scope>
    <source>
        <strain evidence="13">VKM B-1606</strain>
    </source>
</reference>
<feature type="binding site" evidence="11">
    <location>
        <position position="98"/>
    </location>
    <ligand>
        <name>Mg(2+)</name>
        <dbReference type="ChEBI" id="CHEBI:18420"/>
    </ligand>
</feature>
<gene>
    <name evidence="11 13" type="primary">hisI</name>
    <name evidence="13" type="ORF">GCM10008170_18460</name>
</gene>
<evidence type="ECO:0000256" key="6">
    <source>
        <dbReference type="ARBA" id="ARBA00008299"/>
    </source>
</evidence>
<organism evidence="13 14">
    <name type="scientific">Methylopila capsulata</name>
    <dbReference type="NCBI Taxonomy" id="61654"/>
    <lineage>
        <taxon>Bacteria</taxon>
        <taxon>Pseudomonadati</taxon>
        <taxon>Pseudomonadota</taxon>
        <taxon>Alphaproteobacteria</taxon>
        <taxon>Hyphomicrobiales</taxon>
        <taxon>Methylopilaceae</taxon>
        <taxon>Methylopila</taxon>
    </lineage>
</organism>
<dbReference type="GO" id="GO:0000105">
    <property type="term" value="P:L-histidine biosynthetic process"/>
    <property type="evidence" value="ECO:0007669"/>
    <property type="project" value="UniProtKB-UniRule"/>
</dbReference>
<comment type="caution">
    <text evidence="13">The sequence shown here is derived from an EMBL/GenBank/DDBJ whole genome shotgun (WGS) entry which is preliminary data.</text>
</comment>
<comment type="cofactor">
    <cofactor evidence="11">
        <name>Mg(2+)</name>
        <dbReference type="ChEBI" id="CHEBI:18420"/>
    </cofactor>
    <text evidence="11">Binds 1 Mg(2+) ion per subunit.</text>
</comment>
<evidence type="ECO:0000256" key="7">
    <source>
        <dbReference type="ARBA" id="ARBA00022490"/>
    </source>
</evidence>